<feature type="compositionally biased region" description="Basic and acidic residues" evidence="1">
    <location>
        <begin position="28"/>
        <end position="41"/>
    </location>
</feature>
<dbReference type="GO" id="GO:0010597">
    <property type="term" value="P:green leaf volatile biosynthetic process"/>
    <property type="evidence" value="ECO:0007669"/>
    <property type="project" value="UniProtKB-ARBA"/>
</dbReference>
<comment type="caution">
    <text evidence="3">The sequence shown here is derived from an EMBL/GenBank/DDBJ whole genome shotgun (WGS) entry which is preliminary data.</text>
</comment>
<evidence type="ECO:0000259" key="2">
    <source>
        <dbReference type="PROSITE" id="PS50090"/>
    </source>
</evidence>
<dbReference type="OrthoDB" id="552191at2759"/>
<dbReference type="AlphaFoldDB" id="A0A9P1E765"/>
<dbReference type="PANTHER" id="PTHR14000">
    <property type="entry name" value="FINGER CCCH DOMAIN PROTEIN, PUTATIVE (DUF3755)-RELATED"/>
    <property type="match status" value="1"/>
</dbReference>
<feature type="compositionally biased region" description="Polar residues" evidence="1">
    <location>
        <begin position="230"/>
        <end position="239"/>
    </location>
</feature>
<name>A0A9P1E765_CUSEU</name>
<feature type="region of interest" description="Disordered" evidence="1">
    <location>
        <begin position="172"/>
        <end position="197"/>
    </location>
</feature>
<dbReference type="CDD" id="cd00167">
    <property type="entry name" value="SANT"/>
    <property type="match status" value="1"/>
</dbReference>
<dbReference type="InterPro" id="IPR001005">
    <property type="entry name" value="SANT/Myb"/>
</dbReference>
<feature type="region of interest" description="Disordered" evidence="1">
    <location>
        <begin position="369"/>
        <end position="409"/>
    </location>
</feature>
<feature type="compositionally biased region" description="Low complexity" evidence="1">
    <location>
        <begin position="389"/>
        <end position="401"/>
    </location>
</feature>
<feature type="domain" description="Myb-like" evidence="2">
    <location>
        <begin position="323"/>
        <end position="367"/>
    </location>
</feature>
<gene>
    <name evidence="3" type="ORF">CEURO_LOCUS8966</name>
</gene>
<protein>
    <recommendedName>
        <fullName evidence="2">Myb-like domain-containing protein</fullName>
    </recommendedName>
</protein>
<feature type="region of interest" description="Disordered" evidence="1">
    <location>
        <begin position="567"/>
        <end position="597"/>
    </location>
</feature>
<dbReference type="EMBL" id="CAMAPE010000017">
    <property type="protein sequence ID" value="CAH9084327.1"/>
    <property type="molecule type" value="Genomic_DNA"/>
</dbReference>
<feature type="compositionally biased region" description="Polar residues" evidence="1">
    <location>
        <begin position="85"/>
        <end position="99"/>
    </location>
</feature>
<dbReference type="GO" id="GO:0000976">
    <property type="term" value="F:transcription cis-regulatory region binding"/>
    <property type="evidence" value="ECO:0007669"/>
    <property type="project" value="UniProtKB-ARBA"/>
</dbReference>
<feature type="region of interest" description="Disordered" evidence="1">
    <location>
        <begin position="1"/>
        <end position="63"/>
    </location>
</feature>
<sequence length="597" mass="67038">MYQRTSADKEQCTVVTRRSTRFHPKNHQGSEDPKTPDIKQREIRKKSTNKKPGQVTREAIEKSGAAIDTTNSCPAEVECLTKFSNTNGSIIPSNSSTGPRRSSRLNSQSSQAEDYTSLRRSPRVAGNCSIRKQCIENNEKGVPQDGVKINMFVTSSNESMVNLGKRVTRSSFQPLADERKAKYSPRNTKKRPPRGWIRDCSAKKEQRLKVLDSPSNKNSDLTLKPDGVDASSSNKSMVSLQKRVTRSSSQRGADKRIAKHSSRSVMPSTSKLEKIETSPAKPSLIVAIKGIDKTEEINDLGDKDRCVKRKKAKREDGHFTITNKGCWTKEQELALRRAYISAKATPHFWKKVAKMVPGKSAQECFDRIHSDHMTPPQPCQRSRARQATSLPLSSLSSSKLLQPANPKPKRLISKKALREMLNKQCKVDNHTIEKDLYSLLEEESTKTTDYHLLTSSSSEVLTPEMKLDRPSNFARLSNLAETTTTLFSPPVLKPIKNKALHDRYIDQLLCREAKRKAAFIRKSKHNQVKDEVDQQKVDAKTIQAAKSALIFDARDAIQQFKNVQINQFGDASGDGEDDDGFGYNDDDDDDDDDDEED</sequence>
<feature type="compositionally biased region" description="Acidic residues" evidence="1">
    <location>
        <begin position="573"/>
        <end position="597"/>
    </location>
</feature>
<feature type="region of interest" description="Disordered" evidence="1">
    <location>
        <begin position="209"/>
        <end position="277"/>
    </location>
</feature>
<evidence type="ECO:0000256" key="1">
    <source>
        <dbReference type="SAM" id="MobiDB-lite"/>
    </source>
</evidence>
<accession>A0A9P1E765</accession>
<dbReference type="SUPFAM" id="SSF46689">
    <property type="entry name" value="Homeodomain-like"/>
    <property type="match status" value="1"/>
</dbReference>
<keyword evidence="4" id="KW-1185">Reference proteome</keyword>
<organism evidence="3 4">
    <name type="scientific">Cuscuta europaea</name>
    <name type="common">European dodder</name>
    <dbReference type="NCBI Taxonomy" id="41803"/>
    <lineage>
        <taxon>Eukaryota</taxon>
        <taxon>Viridiplantae</taxon>
        <taxon>Streptophyta</taxon>
        <taxon>Embryophyta</taxon>
        <taxon>Tracheophyta</taxon>
        <taxon>Spermatophyta</taxon>
        <taxon>Magnoliopsida</taxon>
        <taxon>eudicotyledons</taxon>
        <taxon>Gunneridae</taxon>
        <taxon>Pentapetalae</taxon>
        <taxon>asterids</taxon>
        <taxon>lamiids</taxon>
        <taxon>Solanales</taxon>
        <taxon>Convolvulaceae</taxon>
        <taxon>Cuscuteae</taxon>
        <taxon>Cuscuta</taxon>
        <taxon>Cuscuta subgen. Cuscuta</taxon>
    </lineage>
</organism>
<feature type="region of interest" description="Disordered" evidence="1">
    <location>
        <begin position="85"/>
        <end position="120"/>
    </location>
</feature>
<proteinExistence type="predicted"/>
<dbReference type="Gene3D" id="1.10.10.60">
    <property type="entry name" value="Homeodomain-like"/>
    <property type="match status" value="1"/>
</dbReference>
<dbReference type="PROSITE" id="PS50090">
    <property type="entry name" value="MYB_LIKE"/>
    <property type="match status" value="1"/>
</dbReference>
<evidence type="ECO:0000313" key="4">
    <source>
        <dbReference type="Proteomes" id="UP001152484"/>
    </source>
</evidence>
<reference evidence="3" key="1">
    <citation type="submission" date="2022-07" db="EMBL/GenBank/DDBJ databases">
        <authorList>
            <person name="Macas J."/>
            <person name="Novak P."/>
            <person name="Neumann P."/>
        </authorList>
    </citation>
    <scope>NUCLEOTIDE SEQUENCE</scope>
</reference>
<evidence type="ECO:0000313" key="3">
    <source>
        <dbReference type="EMBL" id="CAH9084327.1"/>
    </source>
</evidence>
<feature type="compositionally biased region" description="Basic and acidic residues" evidence="1">
    <location>
        <begin position="1"/>
        <end position="11"/>
    </location>
</feature>
<dbReference type="InterPro" id="IPR009057">
    <property type="entry name" value="Homeodomain-like_sf"/>
</dbReference>
<dbReference type="Proteomes" id="UP001152484">
    <property type="component" value="Unassembled WGS sequence"/>
</dbReference>
<dbReference type="PANTHER" id="PTHR14000:SF17">
    <property type="entry name" value="MYB-LIKE DOMAIN-CONTAINING PROTEIN"/>
    <property type="match status" value="1"/>
</dbReference>